<protein>
    <submittedName>
        <fullName evidence="2">Uncharacterized protein</fullName>
    </submittedName>
</protein>
<sequence length="571" mass="59353">MGDGARHVPSTGTRSGHCKLRQCERHLHARRGWLHQGLAPAAAAPPPEAGPGASPGSQGPRPPARRLQTVMQDGEGAEGEAQLAGAAVAAVVAQGAAVGGGGSETDPVTAIIGGGLAGLACAHELAQAYGLRSVVFDTGEHGVGGRLATRSSADGSLKGAPPGLVFDHAAQFFTASDPAFCAMVERWAADSAVARWRGPVGRLRDGAFQRDDSQERWVAPGGMRALAHYLAGQARRGGDLERLVEVRRPQWVNTARHTADGWQLFGRGLDQGTFDAVVIAHNGKCANRLSAPMGVPDVHAQLKRLRLSANWVLMAAFASPVPVPGGLEGAFIERSDVLSWAGNNSAKLGLPDGPQCWTLVSTQTFGKANKVPQENVPPEVAERVTRDMLAAFERSLGLPRGALPPVVFTKTQLWGAALPLNSPRVPCIWDPVGRAGVCGDWVADGGSMQAAALSGKAMAEWIAASRGRRPTDVADLALGLSTPLKPAAGEAIGQFPAGDGSARGAAAAPRQQQQQPSRQQQQQRPSTQQRQQQRQPAAAGAGVAAKQRGKEPAGTSAAAPQLLSRPVRPGS</sequence>
<dbReference type="PANTHER" id="PTHR16128">
    <property type="entry name" value="FAD/NAD(P)-BINDING OXIDOREDUCTASE FAMILY PROTEIN"/>
    <property type="match status" value="1"/>
</dbReference>
<evidence type="ECO:0000313" key="2">
    <source>
        <dbReference type="EMBL" id="PRW18398.1"/>
    </source>
</evidence>
<dbReference type="Pfam" id="PF13450">
    <property type="entry name" value="NAD_binding_8"/>
    <property type="match status" value="1"/>
</dbReference>
<dbReference type="Gene3D" id="3.50.50.60">
    <property type="entry name" value="FAD/NAD(P)-binding domain"/>
    <property type="match status" value="1"/>
</dbReference>
<feature type="compositionally biased region" description="Low complexity" evidence="1">
    <location>
        <begin position="50"/>
        <end position="59"/>
    </location>
</feature>
<evidence type="ECO:0000256" key="1">
    <source>
        <dbReference type="SAM" id="MobiDB-lite"/>
    </source>
</evidence>
<keyword evidence="3" id="KW-1185">Reference proteome</keyword>
<dbReference type="Gene3D" id="3.90.660.10">
    <property type="match status" value="1"/>
</dbReference>
<organism evidence="2 3">
    <name type="scientific">Chlorella sorokiniana</name>
    <name type="common">Freshwater green alga</name>
    <dbReference type="NCBI Taxonomy" id="3076"/>
    <lineage>
        <taxon>Eukaryota</taxon>
        <taxon>Viridiplantae</taxon>
        <taxon>Chlorophyta</taxon>
        <taxon>core chlorophytes</taxon>
        <taxon>Trebouxiophyceae</taxon>
        <taxon>Chlorellales</taxon>
        <taxon>Chlorellaceae</taxon>
        <taxon>Chlorella clade</taxon>
        <taxon>Chlorella</taxon>
    </lineage>
</organism>
<feature type="region of interest" description="Disordered" evidence="1">
    <location>
        <begin position="39"/>
        <end position="65"/>
    </location>
</feature>
<reference evidence="2 3" key="1">
    <citation type="journal article" date="2018" name="Plant J.">
        <title>Genome sequences of Chlorella sorokiniana UTEX 1602 and Micractinium conductrix SAG 241.80: implications to maltose excretion by a green alga.</title>
        <authorList>
            <person name="Arriola M.B."/>
            <person name="Velmurugan N."/>
            <person name="Zhang Y."/>
            <person name="Plunkett M.H."/>
            <person name="Hondzo H."/>
            <person name="Barney B.M."/>
        </authorList>
    </citation>
    <scope>NUCLEOTIDE SEQUENCE [LARGE SCALE GENOMIC DNA]</scope>
    <source>
        <strain evidence="3">UTEX 1602</strain>
    </source>
</reference>
<dbReference type="AlphaFoldDB" id="A0A2P6TBX8"/>
<accession>A0A2P6TBX8</accession>
<dbReference type="EMBL" id="LHPG02000026">
    <property type="protein sequence ID" value="PRW18398.1"/>
    <property type="molecule type" value="Genomic_DNA"/>
</dbReference>
<gene>
    <name evidence="2" type="ORF">C2E21_9262</name>
</gene>
<dbReference type="Proteomes" id="UP000239899">
    <property type="component" value="Unassembled WGS sequence"/>
</dbReference>
<proteinExistence type="predicted"/>
<dbReference type="OrthoDB" id="417877at2759"/>
<feature type="compositionally biased region" description="Low complexity" evidence="1">
    <location>
        <begin position="496"/>
        <end position="546"/>
    </location>
</feature>
<dbReference type="SUPFAM" id="SSF51905">
    <property type="entry name" value="FAD/NAD(P)-binding domain"/>
    <property type="match status" value="1"/>
</dbReference>
<dbReference type="InterPro" id="IPR036188">
    <property type="entry name" value="FAD/NAD-bd_sf"/>
</dbReference>
<name>A0A2P6TBX8_CHLSO</name>
<dbReference type="PANTHER" id="PTHR16128:SF8">
    <property type="entry name" value="EXPRESSED PROTEIN"/>
    <property type="match status" value="1"/>
</dbReference>
<feature type="region of interest" description="Disordered" evidence="1">
    <location>
        <begin position="489"/>
        <end position="571"/>
    </location>
</feature>
<comment type="caution">
    <text evidence="2">The sequence shown here is derived from an EMBL/GenBank/DDBJ whole genome shotgun (WGS) entry which is preliminary data.</text>
</comment>
<evidence type="ECO:0000313" key="3">
    <source>
        <dbReference type="Proteomes" id="UP000239899"/>
    </source>
</evidence>